<evidence type="ECO:0000256" key="1">
    <source>
        <dbReference type="PIRNR" id="PIRNR026583"/>
    </source>
</evidence>
<keyword evidence="2" id="KW-0479">Metal-binding</keyword>
<gene>
    <name evidence="7" type="ORF">CE561_10410</name>
    <name evidence="6" type="ORF">Thert_01345</name>
</gene>
<dbReference type="GO" id="GO:0016787">
    <property type="term" value="F:hydrolase activity"/>
    <property type="evidence" value="ECO:0007669"/>
    <property type="project" value="UniProtKB-UniRule"/>
</dbReference>
<feature type="transmembrane region" description="Helical" evidence="3">
    <location>
        <begin position="7"/>
        <end position="27"/>
    </location>
</feature>
<dbReference type="RefSeq" id="WP_094046029.1">
    <property type="nucleotide sequence ID" value="NZ_CP016893.1"/>
</dbReference>
<dbReference type="Proteomes" id="UP000215301">
    <property type="component" value="Unassembled WGS sequence"/>
</dbReference>
<dbReference type="InterPro" id="IPR051319">
    <property type="entry name" value="Oligoribo/pAp-PDE_c-di-AMP_PDE"/>
</dbReference>
<dbReference type="Gene3D" id="3.10.310.30">
    <property type="match status" value="1"/>
</dbReference>
<evidence type="ECO:0000313" key="9">
    <source>
        <dbReference type="Proteomes" id="UP000215301"/>
    </source>
</evidence>
<dbReference type="Pfam" id="PF24898">
    <property type="entry name" value="GGDEF_GdpP"/>
    <property type="match status" value="1"/>
</dbReference>
<dbReference type="InterPro" id="IPR003156">
    <property type="entry name" value="DHHA1_dom"/>
</dbReference>
<dbReference type="InterPro" id="IPR038763">
    <property type="entry name" value="DHH_sf"/>
</dbReference>
<dbReference type="PIRSF" id="PIRSF026583">
    <property type="entry name" value="YybT"/>
    <property type="match status" value="1"/>
</dbReference>
<dbReference type="SUPFAM" id="SSF64182">
    <property type="entry name" value="DHH phosphoesterases"/>
    <property type="match status" value="1"/>
</dbReference>
<dbReference type="InterPro" id="IPR001667">
    <property type="entry name" value="DDH_dom"/>
</dbReference>
<evidence type="ECO:0000313" key="8">
    <source>
        <dbReference type="Proteomes" id="UP000214975"/>
    </source>
</evidence>
<evidence type="ECO:0000256" key="3">
    <source>
        <dbReference type="SAM" id="Phobius"/>
    </source>
</evidence>
<comment type="cofactor">
    <cofactor evidence="2">
        <name>Mn(2+)</name>
        <dbReference type="ChEBI" id="CHEBI:29035"/>
    </cofactor>
    <text evidence="2">For phosphodiesterase activity, probably binds 2 Mn(2+) per subunit.</text>
</comment>
<dbReference type="GO" id="GO:0005886">
    <property type="term" value="C:plasma membrane"/>
    <property type="evidence" value="ECO:0007669"/>
    <property type="project" value="UniProtKB-SubCell"/>
</dbReference>
<dbReference type="GO" id="GO:0003676">
    <property type="term" value="F:nucleic acid binding"/>
    <property type="evidence" value="ECO:0007669"/>
    <property type="project" value="UniProtKB-UniRule"/>
</dbReference>
<comment type="function">
    <text evidence="1">Has phosphodiesterase (PDE) activity against cyclic-di-AMP (c-di-AMP).</text>
</comment>
<dbReference type="Pfam" id="PF02272">
    <property type="entry name" value="DHHA1"/>
    <property type="match status" value="1"/>
</dbReference>
<feature type="binding site" evidence="2">
    <location>
        <position position="423"/>
    </location>
    <ligand>
        <name>Mn(2+)</name>
        <dbReference type="ChEBI" id="CHEBI:29035"/>
        <label>1</label>
    </ligand>
</feature>
<comment type="similarity">
    <text evidence="1">Belongs to the GdpP/PdeA phosphodiesterase family.</text>
</comment>
<evidence type="ECO:0000313" key="6">
    <source>
        <dbReference type="EMBL" id="AST57413.1"/>
    </source>
</evidence>
<keyword evidence="3" id="KW-0812">Transmembrane</keyword>
<dbReference type="Gene3D" id="3.90.1640.10">
    <property type="entry name" value="inorganic pyrophosphatase (n-terminal core)"/>
    <property type="match status" value="1"/>
</dbReference>
<reference evidence="7 9" key="2">
    <citation type="submission" date="2017-06" db="EMBL/GenBank/DDBJ databases">
        <title>Isolation and characterization of a thermophilic and butanogenic Thermoanaerobacterium thermosaccharolyticum M5 capable of efficient degradation of hemicellulose.</title>
        <authorList>
            <person name="Xin F."/>
            <person name="Jiang Y."/>
        </authorList>
    </citation>
    <scope>NUCLEOTIDE SEQUENCE [LARGE SCALE GENOMIC DNA]</scope>
    <source>
        <strain evidence="7 9">M5</strain>
    </source>
</reference>
<dbReference type="EC" id="3.1.4.-" evidence="1"/>
<dbReference type="AlphaFoldDB" id="A0A231VGC4"/>
<comment type="catalytic activity">
    <reaction evidence="1">
        <text>3',3'-c-di-AMP + H2O = 5'-O-phosphonoadenylyl-(3'-&gt;5')-adenosine + H(+)</text>
        <dbReference type="Rhea" id="RHEA:54420"/>
        <dbReference type="ChEBI" id="CHEBI:15377"/>
        <dbReference type="ChEBI" id="CHEBI:15378"/>
        <dbReference type="ChEBI" id="CHEBI:71500"/>
        <dbReference type="ChEBI" id="CHEBI:138171"/>
    </reaction>
</comment>
<proteinExistence type="inferred from homology"/>
<feature type="binding site" evidence="2">
    <location>
        <position position="356"/>
    </location>
    <ligand>
        <name>Mn(2+)</name>
        <dbReference type="ChEBI" id="CHEBI:29035"/>
        <label>2</label>
    </ligand>
</feature>
<feature type="domain" description="DHHA1" evidence="5">
    <location>
        <begin position="562"/>
        <end position="652"/>
    </location>
</feature>
<feature type="binding site" evidence="2">
    <location>
        <position position="447"/>
    </location>
    <ligand>
        <name>Mn(2+)</name>
        <dbReference type="ChEBI" id="CHEBI:29035"/>
        <label>2</label>
    </ligand>
</feature>
<keyword evidence="3" id="KW-1133">Transmembrane helix</keyword>
<reference evidence="6 8" key="1">
    <citation type="submission" date="2016-08" db="EMBL/GenBank/DDBJ databases">
        <title>A novel genetic cassette of butanologenic Thermoanaerobacterium thermosaccharolyticum that directly convert cellulose to butanol.</title>
        <authorList>
            <person name="Li T."/>
            <person name="He J."/>
        </authorList>
    </citation>
    <scope>NUCLEOTIDE SEQUENCE [LARGE SCALE GENOMIC DNA]</scope>
    <source>
        <strain evidence="6 8">TG57</strain>
    </source>
</reference>
<dbReference type="Proteomes" id="UP000214975">
    <property type="component" value="Chromosome"/>
</dbReference>
<dbReference type="EMBL" id="NKHD01000029">
    <property type="protein sequence ID" value="OXT06676.1"/>
    <property type="molecule type" value="Genomic_DNA"/>
</dbReference>
<dbReference type="GO" id="GO:0046872">
    <property type="term" value="F:metal ion binding"/>
    <property type="evidence" value="ECO:0007669"/>
    <property type="project" value="UniProtKB-KW"/>
</dbReference>
<dbReference type="Pfam" id="PF01368">
    <property type="entry name" value="DHH"/>
    <property type="match status" value="1"/>
</dbReference>
<name>A0A231VGC4_THETR</name>
<dbReference type="PANTHER" id="PTHR47618:SF2">
    <property type="entry name" value="CYCLIC-DI-AMP PHOSPHODIESTERASE GDPP"/>
    <property type="match status" value="1"/>
</dbReference>
<feature type="binding site" evidence="2">
    <location>
        <position position="423"/>
    </location>
    <ligand>
        <name>Mn(2+)</name>
        <dbReference type="ChEBI" id="CHEBI:29035"/>
        <label>2</label>
    </ligand>
</feature>
<evidence type="ECO:0000259" key="4">
    <source>
        <dbReference type="Pfam" id="PF01368"/>
    </source>
</evidence>
<evidence type="ECO:0000259" key="5">
    <source>
        <dbReference type="Pfam" id="PF02272"/>
    </source>
</evidence>
<dbReference type="Gene3D" id="3.30.450.20">
    <property type="entry name" value="PAS domain"/>
    <property type="match status" value="1"/>
</dbReference>
<dbReference type="EMBL" id="CP016893">
    <property type="protein sequence ID" value="AST57413.1"/>
    <property type="molecule type" value="Genomic_DNA"/>
</dbReference>
<feature type="binding site" evidence="2">
    <location>
        <position position="350"/>
    </location>
    <ligand>
        <name>Mn(2+)</name>
        <dbReference type="ChEBI" id="CHEBI:29035"/>
        <label>1</label>
    </ligand>
</feature>
<comment type="subcellular location">
    <subcellularLocation>
        <location evidence="1">Cell membrane</location>
    </subcellularLocation>
</comment>
<dbReference type="PANTHER" id="PTHR47618">
    <property type="entry name" value="BIFUNCTIONAL OLIGORIBONUCLEASE AND PAP PHOSPHATASE NRNA"/>
    <property type="match status" value="1"/>
</dbReference>
<sequence length="655" mass="74011">MFDKKFYKLISSVSLLNVILSAVLTIAVLYYNIYIGFASMILLIYILYVEYKGEKKKRTEFDKYIERLFFSVDKASGNVLSLLPIPVALMSDEGNIVWYNSCFAQNFEDKKDINNIILKYAKSKKDDKYHFKIGNKYYYMMSILSQPKRKKSKDNHTYYNIFIFDETDYMEISKKLSNSQPVLGYILVDNYEEALQSADDLNRPVIAAEIERRLNIWAQSMNAYIIKYANDRYIFVTQERDLNNLEENRFEILDFIRDINVGNKIPITLSIGVGADSSEFSKLNEYATSAIDLALGRGGDQAVVKKGEKILIYGGKTQAVEKRTKVKARVVSHAIRELIEESSNVLVMGHNFMDFDSLGAAIGMYRCAVSLGKEAKIILDKSNPAIETLLEKIERDEEYANPFIDVSNVKSVVNQKTLLIVVDAHRPSYLTYPELVNLVERIIVIDHHRRGKEFIDKALLVYLEPYASSTCELVTEISQYIKDKVDIKPIEAEALLAGITVDTKNFTFRTGVRTFEAASYLRRKGADTISVKMLFQNDLKSYIIKSTIVKNAEITKEGIAIAVSPEETDNVIAAQAADELLNIKGVQASFVVFKRSDDVAISGRSIGDINVQVILEKLGGGGHLTVAGAQVKKPLQNVIDDLKKAIDEYFKEGES</sequence>
<feature type="domain" description="DDH" evidence="4">
    <location>
        <begin position="344"/>
        <end position="499"/>
    </location>
</feature>
<keyword evidence="1" id="KW-1003">Cell membrane</keyword>
<accession>A0A231VGC4</accession>
<evidence type="ECO:0000256" key="2">
    <source>
        <dbReference type="PIRSR" id="PIRSR026583-50"/>
    </source>
</evidence>
<keyword evidence="1 3" id="KW-0472">Membrane</keyword>
<organism evidence="7 9">
    <name type="scientific">Thermoanaerobacterium thermosaccharolyticum</name>
    <name type="common">Clostridium thermosaccharolyticum</name>
    <dbReference type="NCBI Taxonomy" id="1517"/>
    <lineage>
        <taxon>Bacteria</taxon>
        <taxon>Bacillati</taxon>
        <taxon>Bacillota</taxon>
        <taxon>Clostridia</taxon>
        <taxon>Thermoanaerobacterales</taxon>
        <taxon>Thermoanaerobacteraceae</taxon>
        <taxon>Thermoanaerobacterium</taxon>
    </lineage>
</organism>
<feature type="binding site" evidence="2">
    <location>
        <position position="502"/>
    </location>
    <ligand>
        <name>Mn(2+)</name>
        <dbReference type="ChEBI" id="CHEBI:29035"/>
        <label>2</label>
    </ligand>
</feature>
<dbReference type="FunFam" id="3.90.1640.10:FF:000002">
    <property type="entry name" value="Cyclic-di-AMP phosphodiesterase"/>
    <property type="match status" value="1"/>
</dbReference>
<evidence type="ECO:0000313" key="7">
    <source>
        <dbReference type="EMBL" id="OXT06676.1"/>
    </source>
</evidence>
<keyword evidence="1" id="KW-0378">Hydrolase</keyword>
<keyword evidence="2" id="KW-0464">Manganese</keyword>
<feature type="binding site" evidence="2">
    <location>
        <position position="354"/>
    </location>
    <ligand>
        <name>Mn(2+)</name>
        <dbReference type="ChEBI" id="CHEBI:29035"/>
        <label>1</label>
    </ligand>
</feature>
<dbReference type="InterPro" id="IPR014528">
    <property type="entry name" value="GdpP/PdeA"/>
</dbReference>
<protein>
    <recommendedName>
        <fullName evidence="1">Cyclic-di-AMP phosphodiesterase</fullName>
        <ecNumber evidence="1">3.1.4.-</ecNumber>
    </recommendedName>
</protein>